<reference evidence="3 4" key="1">
    <citation type="submission" date="2020-10" db="EMBL/GenBank/DDBJ databases">
        <title>Blautia liquoris sp.nov., isolated from the mud in a fermentation cellar used for the production of Chinese strong-flavoured liquor.</title>
        <authorList>
            <person name="Lu L."/>
        </authorList>
    </citation>
    <scope>NUCLEOTIDE SEQUENCE [LARGE SCALE GENOMIC DNA]</scope>
    <source>
        <strain evidence="3 4">LZLJ-3</strain>
    </source>
</reference>
<dbReference type="EMBL" id="CP063304">
    <property type="protein sequence ID" value="QOV21061.1"/>
    <property type="molecule type" value="Genomic_DNA"/>
</dbReference>
<dbReference type="KEGG" id="bliq:INP51_13080"/>
<accession>A0A7M2RLV5</accession>
<name>A0A7M2RLV5_9FIRM</name>
<evidence type="ECO:0000313" key="4">
    <source>
        <dbReference type="Proteomes" id="UP000593601"/>
    </source>
</evidence>
<gene>
    <name evidence="3" type="ORF">INP51_13080</name>
</gene>
<dbReference type="InterPro" id="IPR010090">
    <property type="entry name" value="Phage_tape_meas"/>
</dbReference>
<dbReference type="InterPro" id="IPR016024">
    <property type="entry name" value="ARM-type_fold"/>
</dbReference>
<dbReference type="PANTHER" id="PTHR37813:SF1">
    <property type="entry name" value="FELS-2 PROPHAGE PROTEIN"/>
    <property type="match status" value="1"/>
</dbReference>
<dbReference type="AlphaFoldDB" id="A0A7M2RLV5"/>
<evidence type="ECO:0000259" key="2">
    <source>
        <dbReference type="Pfam" id="PF10145"/>
    </source>
</evidence>
<protein>
    <submittedName>
        <fullName evidence="3">Phage tail tape measure protein</fullName>
    </submittedName>
</protein>
<dbReference type="SUPFAM" id="SSF48371">
    <property type="entry name" value="ARM repeat"/>
    <property type="match status" value="1"/>
</dbReference>
<feature type="domain" description="Phage tail tape measure protein" evidence="2">
    <location>
        <begin position="52"/>
        <end position="250"/>
    </location>
</feature>
<dbReference type="PANTHER" id="PTHR37813">
    <property type="entry name" value="FELS-2 PROPHAGE PROTEIN"/>
    <property type="match status" value="1"/>
</dbReference>
<proteinExistence type="predicted"/>
<evidence type="ECO:0000313" key="3">
    <source>
        <dbReference type="EMBL" id="QOV21061.1"/>
    </source>
</evidence>
<evidence type="ECO:0000256" key="1">
    <source>
        <dbReference type="ARBA" id="ARBA00022612"/>
    </source>
</evidence>
<dbReference type="Pfam" id="PF10145">
    <property type="entry name" value="PhageMin_Tail"/>
    <property type="match status" value="1"/>
</dbReference>
<keyword evidence="1" id="KW-1188">Viral release from host cell</keyword>
<sequence>MKATAAVIGGGAAAVAGLGVAAIKVGSDFEEQMSRVQAISGATGEDFEKLKAQAVKLGADTAFSAKEAAQGMENLASAGFNTNEIMEAMPGMLDLAASSGEDLASSSDIAASTLRGFGLAASDAGHVADVLAKNAADTNAAVGDTGEAMKYVAPVAHAMGLSFEECTAAIGIMADAGIKGSQAGTTLRGALSRLAKPTKSMKEVMEDLGLSFYDSNGKMKSLSEMVAMLQDKMSGLTDEQKQQALVTLFGQESLSGMLALIDKGPEGISELTASFEDCDGAAAEMAATMQNNLKSQIEQLGGSLESLGIAVYDKLKTPLTETTKAIGEMADELLNAFETNGFDGLVDQFGDSLAQLSQMAMNAAPQMIETGTGLVVGFLESINEQSDQFADSGATLVTSLVDGMIRVSGSLWNTGIILFRKLLEGIAANAPEIGENAASMIAQIVDSLIENIPLMIQAGIDIVDGFIDGIKQEFPQAGSFIDGFFQGFKDTAGPAVQGVVDLIKKIFDVLGKQDPSTLESIGKAVGTIVTAIAGLKIANDVIGGVSNLFGAFGNLSGPVSTFAKGIPKAVEGFQLLKGGAGSLSEVLTLEFPKIGKAVSGIGGAFSKLSGGALSGISSLGSTVSSGIGAVVSTLGGPLTIAIAAAIAGIIAIICNWDAVKEFFTETLPGWWNDTVIPFFQNLVSSIGDWFTSLPEKLGEFVTGILDWFAALPGRIIEAISSLAEKFVEWGTNMLDAAGQAALSIVDGIVNFFKELPYKIGYELGVVIGTLIKWGADAIKWVATEVPKIIQAIVEFFKELPGKIWDWLVNTFNKFVEWGGKMVTKAGETAKNCIDSIVNFFKELPGKVWTWVQNTWDKFKTWGSNMVNSAKKIAKDVINSIINFFKELPGKIWTWLTNTIDKVVQWGRNLVSKAKEAAHDMVTAVIDAVKSLPGKMWDIGSDIVEGVWNGIKSAGRWFRDSVSDFFGGIVDGVKDTLGIHSPSRVFADEVGEWIPPGVGEGVEKAMPKLIDETEDEMALLAKRMQKTVDLETGKISFDKTTTQTYKVAKERAQSFDDKPITAVFEGDIHTHVDLDGKELGDSTTPFVDQNMGRINTHKKRGG</sequence>
<dbReference type="NCBIfam" id="TIGR01760">
    <property type="entry name" value="tape_meas_TP901"/>
    <property type="match status" value="1"/>
</dbReference>
<organism evidence="3 4">
    <name type="scientific">Blautia liquoris</name>
    <dbReference type="NCBI Taxonomy" id="2779518"/>
    <lineage>
        <taxon>Bacteria</taxon>
        <taxon>Bacillati</taxon>
        <taxon>Bacillota</taxon>
        <taxon>Clostridia</taxon>
        <taxon>Lachnospirales</taxon>
        <taxon>Lachnospiraceae</taxon>
        <taxon>Blautia</taxon>
    </lineage>
</organism>
<keyword evidence="4" id="KW-1185">Reference proteome</keyword>
<dbReference type="Proteomes" id="UP000593601">
    <property type="component" value="Chromosome"/>
</dbReference>